<organism evidence="5 6">
    <name type="scientific">Faunimonas pinastri</name>
    <dbReference type="NCBI Taxonomy" id="1855383"/>
    <lineage>
        <taxon>Bacteria</taxon>
        <taxon>Pseudomonadati</taxon>
        <taxon>Pseudomonadota</taxon>
        <taxon>Alphaproteobacteria</taxon>
        <taxon>Hyphomicrobiales</taxon>
        <taxon>Afifellaceae</taxon>
        <taxon>Faunimonas</taxon>
    </lineage>
</organism>
<dbReference type="PRINTS" id="PR00035">
    <property type="entry name" value="HTHGNTR"/>
</dbReference>
<dbReference type="STRING" id="1855383.SAMN05216548_10943"/>
<dbReference type="GO" id="GO:0003700">
    <property type="term" value="F:DNA-binding transcription factor activity"/>
    <property type="evidence" value="ECO:0007669"/>
    <property type="project" value="InterPro"/>
</dbReference>
<dbReference type="PANTHER" id="PTHR43537">
    <property type="entry name" value="TRANSCRIPTIONAL REGULATOR, GNTR FAMILY"/>
    <property type="match status" value="1"/>
</dbReference>
<dbReference type="GO" id="GO:0003677">
    <property type="term" value="F:DNA binding"/>
    <property type="evidence" value="ECO:0007669"/>
    <property type="project" value="UniProtKB-KW"/>
</dbReference>
<dbReference type="PANTHER" id="PTHR43537:SF44">
    <property type="entry name" value="GNTR FAMILY REGULATORY PROTEIN"/>
    <property type="match status" value="1"/>
</dbReference>
<evidence type="ECO:0000256" key="1">
    <source>
        <dbReference type="ARBA" id="ARBA00023015"/>
    </source>
</evidence>
<evidence type="ECO:0000256" key="3">
    <source>
        <dbReference type="ARBA" id="ARBA00023163"/>
    </source>
</evidence>
<keyword evidence="2" id="KW-0238">DNA-binding</keyword>
<dbReference type="RefSeq" id="WP_092497089.1">
    <property type="nucleotide sequence ID" value="NZ_FOFG01000009.1"/>
</dbReference>
<dbReference type="OrthoDB" id="9799482at2"/>
<keyword evidence="1" id="KW-0805">Transcription regulation</keyword>
<proteinExistence type="predicted"/>
<dbReference type="SUPFAM" id="SSF46785">
    <property type="entry name" value="Winged helix' DNA-binding domain"/>
    <property type="match status" value="1"/>
</dbReference>
<keyword evidence="3" id="KW-0804">Transcription</keyword>
<dbReference type="SMART" id="SM00345">
    <property type="entry name" value="HTH_GNTR"/>
    <property type="match status" value="1"/>
</dbReference>
<accession>A0A1H9K175</accession>
<gene>
    <name evidence="5" type="ORF">SAMN05216548_10943</name>
</gene>
<dbReference type="InterPro" id="IPR036390">
    <property type="entry name" value="WH_DNA-bd_sf"/>
</dbReference>
<dbReference type="InterPro" id="IPR000524">
    <property type="entry name" value="Tscrpt_reg_HTH_GntR"/>
</dbReference>
<dbReference type="InterPro" id="IPR011711">
    <property type="entry name" value="GntR_C"/>
</dbReference>
<protein>
    <submittedName>
        <fullName evidence="5">Transcriptional regulator, GntR family</fullName>
    </submittedName>
</protein>
<dbReference type="Proteomes" id="UP000199647">
    <property type="component" value="Unassembled WGS sequence"/>
</dbReference>
<evidence type="ECO:0000259" key="4">
    <source>
        <dbReference type="PROSITE" id="PS50949"/>
    </source>
</evidence>
<evidence type="ECO:0000313" key="5">
    <source>
        <dbReference type="EMBL" id="SEQ92840.1"/>
    </source>
</evidence>
<dbReference type="Gene3D" id="1.10.10.10">
    <property type="entry name" value="Winged helix-like DNA-binding domain superfamily/Winged helix DNA-binding domain"/>
    <property type="match status" value="1"/>
</dbReference>
<dbReference type="Gene3D" id="1.20.120.530">
    <property type="entry name" value="GntR ligand-binding domain-like"/>
    <property type="match status" value="1"/>
</dbReference>
<dbReference type="EMBL" id="FOFG01000009">
    <property type="protein sequence ID" value="SEQ92840.1"/>
    <property type="molecule type" value="Genomic_DNA"/>
</dbReference>
<name>A0A1H9K175_9HYPH</name>
<sequence>MLERETPPIGTMSAQIGQHLGTRIVSGEFTPGDLLPVENDLCQFYGVSRTTIREAVKTLAAKRLVDVSPKVGTRVLPFADWNLLDRDVLSWRLNAQFDSKIVEDIFEMRFCFEPRASFLAAREGTAEDYGLIEHHFQALASSYGPDGSPEAASQADLEFHLAVINASHNGLFVTIGTALKSALRVSSRLIQRESTQPIADLDLHEAVWTAISRREPQQAAGAMEKLLHAARARVLPFTVGPDP</sequence>
<dbReference type="Pfam" id="PF07729">
    <property type="entry name" value="FCD"/>
    <property type="match status" value="1"/>
</dbReference>
<dbReference type="InterPro" id="IPR036388">
    <property type="entry name" value="WH-like_DNA-bd_sf"/>
</dbReference>
<evidence type="ECO:0000313" key="6">
    <source>
        <dbReference type="Proteomes" id="UP000199647"/>
    </source>
</evidence>
<dbReference type="CDD" id="cd07377">
    <property type="entry name" value="WHTH_GntR"/>
    <property type="match status" value="1"/>
</dbReference>
<evidence type="ECO:0000256" key="2">
    <source>
        <dbReference type="ARBA" id="ARBA00023125"/>
    </source>
</evidence>
<dbReference type="Pfam" id="PF00392">
    <property type="entry name" value="GntR"/>
    <property type="match status" value="1"/>
</dbReference>
<feature type="domain" description="HTH gntR-type" evidence="4">
    <location>
        <begin position="10"/>
        <end position="78"/>
    </location>
</feature>
<dbReference type="InterPro" id="IPR008920">
    <property type="entry name" value="TF_FadR/GntR_C"/>
</dbReference>
<dbReference type="PROSITE" id="PS50949">
    <property type="entry name" value="HTH_GNTR"/>
    <property type="match status" value="1"/>
</dbReference>
<reference evidence="5 6" key="1">
    <citation type="submission" date="2016-10" db="EMBL/GenBank/DDBJ databases">
        <authorList>
            <person name="de Groot N.N."/>
        </authorList>
    </citation>
    <scope>NUCLEOTIDE SEQUENCE [LARGE SCALE GENOMIC DNA]</scope>
    <source>
        <strain evidence="5 6">A52C2</strain>
    </source>
</reference>
<dbReference type="SMART" id="SM00895">
    <property type="entry name" value="FCD"/>
    <property type="match status" value="1"/>
</dbReference>
<dbReference type="AlphaFoldDB" id="A0A1H9K175"/>
<keyword evidence="6" id="KW-1185">Reference proteome</keyword>
<dbReference type="SUPFAM" id="SSF48008">
    <property type="entry name" value="GntR ligand-binding domain-like"/>
    <property type="match status" value="1"/>
</dbReference>